<name>A0A430G1A0_9SPHN</name>
<dbReference type="EMBL" id="QQYZ01000016">
    <property type="protein sequence ID" value="RSY80641.1"/>
    <property type="molecule type" value="Genomic_DNA"/>
</dbReference>
<dbReference type="PANTHER" id="PTHR35175">
    <property type="entry name" value="DUF1289 DOMAIN-CONTAINING PROTEIN"/>
    <property type="match status" value="1"/>
</dbReference>
<protein>
    <submittedName>
        <fullName evidence="1">DUF1289 domain-containing protein</fullName>
    </submittedName>
</protein>
<dbReference type="AlphaFoldDB" id="A0A430G1A0"/>
<evidence type="ECO:0000313" key="2">
    <source>
        <dbReference type="Proteomes" id="UP000287746"/>
    </source>
</evidence>
<dbReference type="RefSeq" id="WP_126005089.1">
    <property type="nucleotide sequence ID" value="NZ_QQYZ01000016.1"/>
</dbReference>
<accession>A0A430G1A0</accession>
<proteinExistence type="predicted"/>
<sequence length="67" mass="7377">MSAVEDEDDFLAFTPLPAVESPCVSICRMKDGLCEGCGRTLNEIAEWSMASDDRRREILSRIAAARA</sequence>
<dbReference type="Proteomes" id="UP000287746">
    <property type="component" value="Unassembled WGS sequence"/>
</dbReference>
<comment type="caution">
    <text evidence="1">The sequence shown here is derived from an EMBL/GenBank/DDBJ whole genome shotgun (WGS) entry which is preliminary data.</text>
</comment>
<dbReference type="InterPro" id="IPR010710">
    <property type="entry name" value="DUF1289"/>
</dbReference>
<reference evidence="1 2" key="1">
    <citation type="submission" date="2018-07" db="EMBL/GenBank/DDBJ databases">
        <title>Genomic and Epidemiologic Investigation of an Indolent Hospital Outbreak.</title>
        <authorList>
            <person name="Johnson R.C."/>
            <person name="Deming C."/>
            <person name="Conlan S."/>
            <person name="Zellmer C.J."/>
            <person name="Michelin A.V."/>
            <person name="Lee-Lin S."/>
            <person name="Thomas P.J."/>
            <person name="Park M."/>
            <person name="Weingarten R.A."/>
            <person name="Less J."/>
            <person name="Dekker J.P."/>
            <person name="Frank K.M."/>
            <person name="Musser K.A."/>
            <person name="Mcquiston J.R."/>
            <person name="Henderson D.K."/>
            <person name="Lau A.F."/>
            <person name="Palmore T.N."/>
            <person name="Segre J.A."/>
        </authorList>
    </citation>
    <scope>NUCLEOTIDE SEQUENCE [LARGE SCALE GENOMIC DNA]</scope>
    <source>
        <strain evidence="1 2">SK-CDC1_0717</strain>
    </source>
</reference>
<organism evidence="1 2">
    <name type="scientific">Sphingomonas koreensis</name>
    <dbReference type="NCBI Taxonomy" id="93064"/>
    <lineage>
        <taxon>Bacteria</taxon>
        <taxon>Pseudomonadati</taxon>
        <taxon>Pseudomonadota</taxon>
        <taxon>Alphaproteobacteria</taxon>
        <taxon>Sphingomonadales</taxon>
        <taxon>Sphingomonadaceae</taxon>
        <taxon>Sphingomonas</taxon>
    </lineage>
</organism>
<gene>
    <name evidence="1" type="ORF">DAH66_15895</name>
</gene>
<dbReference type="PANTHER" id="PTHR35175:SF2">
    <property type="entry name" value="DUF1289 DOMAIN-CONTAINING PROTEIN"/>
    <property type="match status" value="1"/>
</dbReference>
<dbReference type="Pfam" id="PF06945">
    <property type="entry name" value="DUF1289"/>
    <property type="match status" value="1"/>
</dbReference>
<evidence type="ECO:0000313" key="1">
    <source>
        <dbReference type="EMBL" id="RSY80641.1"/>
    </source>
</evidence>